<gene>
    <name evidence="3" type="ORF">F2P58_24255</name>
</gene>
<dbReference type="Gene3D" id="3.40.50.1820">
    <property type="entry name" value="alpha/beta hydrolase"/>
    <property type="match status" value="1"/>
</dbReference>
<feature type="chain" id="PRO_5024412071" evidence="1">
    <location>
        <begin position="23"/>
        <end position="258"/>
    </location>
</feature>
<evidence type="ECO:0000259" key="2">
    <source>
        <dbReference type="Pfam" id="PF01738"/>
    </source>
</evidence>
<protein>
    <submittedName>
        <fullName evidence="3">Dienelactone hydrolase family protein</fullName>
    </submittedName>
</protein>
<comment type="caution">
    <text evidence="3">The sequence shown here is derived from an EMBL/GenBank/DDBJ whole genome shotgun (WGS) entry which is preliminary data.</text>
</comment>
<sequence>MNKFKTIALSIAITILGGTAMAQETIKYQTESAKYEGYLVTPTGSGDLDGVSILFAHDFLGPSENQLSLARTYAERGALSLVADFYGKGIRPSSPDKANEEAMRVRQDIPELRATMVEALSVLIANGGKAENTVVIGTSVGGLAALELGRSDKEVNTIVTLWGILENTKPDSATPIRSKVLLLQGDQDPLAPQAAIENVTTEFDKDGTPYELVKYEQTAHAFTLPFVGTDLSSGFAYNEESSNDAEKRISAILVEAAK</sequence>
<feature type="signal peptide" evidence="1">
    <location>
        <begin position="1"/>
        <end position="22"/>
    </location>
</feature>
<dbReference type="AlphaFoldDB" id="A0A5N3QTT5"/>
<keyword evidence="3" id="KW-0378">Hydrolase</keyword>
<dbReference type="RefSeq" id="WP_150873315.1">
    <property type="nucleotide sequence ID" value="NZ_VWSE01000010.1"/>
</dbReference>
<dbReference type="InterPro" id="IPR029058">
    <property type="entry name" value="AB_hydrolase_fold"/>
</dbReference>
<dbReference type="EMBL" id="VWSE01000010">
    <property type="protein sequence ID" value="KAB0285617.1"/>
    <property type="molecule type" value="Genomic_DNA"/>
</dbReference>
<evidence type="ECO:0000313" key="4">
    <source>
        <dbReference type="Proteomes" id="UP000326789"/>
    </source>
</evidence>
<dbReference type="PANTHER" id="PTHR22946:SF0">
    <property type="entry name" value="DIENELACTONE HYDROLASE DOMAIN-CONTAINING PROTEIN"/>
    <property type="match status" value="1"/>
</dbReference>
<feature type="domain" description="Dienelactone hydrolase" evidence="2">
    <location>
        <begin position="36"/>
        <end position="251"/>
    </location>
</feature>
<proteinExistence type="predicted"/>
<dbReference type="Proteomes" id="UP000326789">
    <property type="component" value="Unassembled WGS sequence"/>
</dbReference>
<keyword evidence="1" id="KW-0732">Signal</keyword>
<dbReference type="SUPFAM" id="SSF53474">
    <property type="entry name" value="alpha/beta-Hydrolases"/>
    <property type="match status" value="1"/>
</dbReference>
<dbReference type="InterPro" id="IPR002925">
    <property type="entry name" value="Dienelactn_hydro"/>
</dbReference>
<organism evidence="3 4">
    <name type="scientific">Vibrio fortis</name>
    <dbReference type="NCBI Taxonomy" id="212667"/>
    <lineage>
        <taxon>Bacteria</taxon>
        <taxon>Pseudomonadati</taxon>
        <taxon>Pseudomonadota</taxon>
        <taxon>Gammaproteobacteria</taxon>
        <taxon>Vibrionales</taxon>
        <taxon>Vibrionaceae</taxon>
        <taxon>Vibrio</taxon>
    </lineage>
</organism>
<dbReference type="InterPro" id="IPR050261">
    <property type="entry name" value="FrsA_esterase"/>
</dbReference>
<dbReference type="PANTHER" id="PTHR22946">
    <property type="entry name" value="DIENELACTONE HYDROLASE DOMAIN-CONTAINING PROTEIN-RELATED"/>
    <property type="match status" value="1"/>
</dbReference>
<accession>A0A5N3QTT5</accession>
<reference evidence="3 4" key="1">
    <citation type="submission" date="2019-09" db="EMBL/GenBank/DDBJ databases">
        <title>Whole genome sequence of Vibrio fortis.</title>
        <authorList>
            <person name="Das S.K."/>
        </authorList>
    </citation>
    <scope>NUCLEOTIDE SEQUENCE [LARGE SCALE GENOMIC DNA]</scope>
    <source>
        <strain evidence="3 4">AN60</strain>
    </source>
</reference>
<evidence type="ECO:0000256" key="1">
    <source>
        <dbReference type="SAM" id="SignalP"/>
    </source>
</evidence>
<dbReference type="Pfam" id="PF01738">
    <property type="entry name" value="DLH"/>
    <property type="match status" value="1"/>
</dbReference>
<evidence type="ECO:0000313" key="3">
    <source>
        <dbReference type="EMBL" id="KAB0285617.1"/>
    </source>
</evidence>
<name>A0A5N3QTT5_9VIBR</name>
<dbReference type="GO" id="GO:0016787">
    <property type="term" value="F:hydrolase activity"/>
    <property type="evidence" value="ECO:0007669"/>
    <property type="project" value="UniProtKB-KW"/>
</dbReference>